<evidence type="ECO:0000256" key="1">
    <source>
        <dbReference type="ARBA" id="ARBA00023157"/>
    </source>
</evidence>
<dbReference type="GO" id="GO:0034599">
    <property type="term" value="P:cellular response to oxidative stress"/>
    <property type="evidence" value="ECO:0007669"/>
    <property type="project" value="TreeGrafter"/>
</dbReference>
<dbReference type="PANTHER" id="PTHR45694:SF18">
    <property type="entry name" value="GLUTAREDOXIN-1-RELATED"/>
    <property type="match status" value="1"/>
</dbReference>
<dbReference type="Pfam" id="PF00462">
    <property type="entry name" value="Glutaredoxin"/>
    <property type="match status" value="1"/>
</dbReference>
<accession>A0A8H4VJ42</accession>
<evidence type="ECO:0000259" key="3">
    <source>
        <dbReference type="Pfam" id="PF00462"/>
    </source>
</evidence>
<dbReference type="Proteomes" id="UP000521872">
    <property type="component" value="Unassembled WGS sequence"/>
</dbReference>
<feature type="domain" description="Glutaredoxin" evidence="3">
    <location>
        <begin position="53"/>
        <end position="118"/>
    </location>
</feature>
<sequence>MLSRFTAFSSRLPASLSFALFSTTASSSNPSAHQLKKMSVEKFVEDTIKENKIAIFSKSWCPYCKRVKKLFSEEYPDVTPKVHELDEMDDIGEAIQKYLYEKTGQRTVPSVFVNNIHIGDTVVALGGFRLIFVMVHWNGTVDAT</sequence>
<proteinExistence type="predicted"/>
<gene>
    <name evidence="4" type="ORF">D9613_004391</name>
</gene>
<dbReference type="CDD" id="cd03419">
    <property type="entry name" value="GRX_GRXh_1_2_like"/>
    <property type="match status" value="1"/>
</dbReference>
<dbReference type="PRINTS" id="PR00160">
    <property type="entry name" value="GLUTAREDOXIN"/>
</dbReference>
<keyword evidence="1" id="KW-1015">Disulfide bond</keyword>
<evidence type="ECO:0000313" key="4">
    <source>
        <dbReference type="EMBL" id="KAF4611562.1"/>
    </source>
</evidence>
<evidence type="ECO:0000313" key="5">
    <source>
        <dbReference type="Proteomes" id="UP000521872"/>
    </source>
</evidence>
<reference evidence="4 5" key="1">
    <citation type="submission" date="2019-12" db="EMBL/GenBank/DDBJ databases">
        <authorList>
            <person name="Floudas D."/>
            <person name="Bentzer J."/>
            <person name="Ahren D."/>
            <person name="Johansson T."/>
            <person name="Persson P."/>
            <person name="Tunlid A."/>
        </authorList>
    </citation>
    <scope>NUCLEOTIDE SEQUENCE [LARGE SCALE GENOMIC DNA]</scope>
    <source>
        <strain evidence="4 5">CBS 102.39</strain>
    </source>
</reference>
<dbReference type="GO" id="GO:0015038">
    <property type="term" value="F:glutathione disulfide oxidoreductase activity"/>
    <property type="evidence" value="ECO:0007669"/>
    <property type="project" value="TreeGrafter"/>
</dbReference>
<dbReference type="InterPro" id="IPR011767">
    <property type="entry name" value="GLR_AS"/>
</dbReference>
<dbReference type="InterPro" id="IPR036249">
    <property type="entry name" value="Thioredoxin-like_sf"/>
</dbReference>
<dbReference type="PROSITE" id="PS51354">
    <property type="entry name" value="GLUTAREDOXIN_2"/>
    <property type="match status" value="1"/>
</dbReference>
<dbReference type="GO" id="GO:0005737">
    <property type="term" value="C:cytoplasm"/>
    <property type="evidence" value="ECO:0007669"/>
    <property type="project" value="TreeGrafter"/>
</dbReference>
<organism evidence="4 5">
    <name type="scientific">Agrocybe pediades</name>
    <dbReference type="NCBI Taxonomy" id="84607"/>
    <lineage>
        <taxon>Eukaryota</taxon>
        <taxon>Fungi</taxon>
        <taxon>Dikarya</taxon>
        <taxon>Basidiomycota</taxon>
        <taxon>Agaricomycotina</taxon>
        <taxon>Agaricomycetes</taxon>
        <taxon>Agaricomycetidae</taxon>
        <taxon>Agaricales</taxon>
        <taxon>Agaricineae</taxon>
        <taxon>Strophariaceae</taxon>
        <taxon>Agrocybe</taxon>
    </lineage>
</organism>
<dbReference type="PROSITE" id="PS00195">
    <property type="entry name" value="GLUTAREDOXIN_1"/>
    <property type="match status" value="1"/>
</dbReference>
<dbReference type="EMBL" id="JAACJL010000057">
    <property type="protein sequence ID" value="KAF4611562.1"/>
    <property type="molecule type" value="Genomic_DNA"/>
</dbReference>
<dbReference type="PANTHER" id="PTHR45694">
    <property type="entry name" value="GLUTAREDOXIN 2"/>
    <property type="match status" value="1"/>
</dbReference>
<name>A0A8H4VJ42_9AGAR</name>
<dbReference type="Gene3D" id="3.40.30.10">
    <property type="entry name" value="Glutaredoxin"/>
    <property type="match status" value="1"/>
</dbReference>
<keyword evidence="5" id="KW-1185">Reference proteome</keyword>
<keyword evidence="2" id="KW-0676">Redox-active center</keyword>
<dbReference type="AlphaFoldDB" id="A0A8H4VJ42"/>
<protein>
    <recommendedName>
        <fullName evidence="3">Glutaredoxin domain-containing protein</fullName>
    </recommendedName>
</protein>
<dbReference type="InterPro" id="IPR014025">
    <property type="entry name" value="Glutaredoxin_subgr"/>
</dbReference>
<evidence type="ECO:0000256" key="2">
    <source>
        <dbReference type="ARBA" id="ARBA00023284"/>
    </source>
</evidence>
<comment type="caution">
    <text evidence="4">The sequence shown here is derived from an EMBL/GenBank/DDBJ whole genome shotgun (WGS) entry which is preliminary data.</text>
</comment>
<dbReference type="SUPFAM" id="SSF52833">
    <property type="entry name" value="Thioredoxin-like"/>
    <property type="match status" value="1"/>
</dbReference>
<dbReference type="InterPro" id="IPR002109">
    <property type="entry name" value="Glutaredoxin"/>
</dbReference>